<dbReference type="GO" id="GO:0005737">
    <property type="term" value="C:cytoplasm"/>
    <property type="evidence" value="ECO:0007669"/>
    <property type="project" value="TreeGrafter"/>
</dbReference>
<dbReference type="Proteomes" id="UP001527202">
    <property type="component" value="Unassembled WGS sequence"/>
</dbReference>
<dbReference type="CDD" id="cd00833">
    <property type="entry name" value="PKS"/>
    <property type="match status" value="1"/>
</dbReference>
<feature type="domain" description="Ketosynthase family 3 (KS3)" evidence="4">
    <location>
        <begin position="38"/>
        <end position="464"/>
    </location>
</feature>
<reference evidence="6 7" key="1">
    <citation type="submission" date="2018-01" db="EMBL/GenBank/DDBJ databases">
        <title>The whole genome sequencing and assembly of Paenibacillus chitinolyticus KCCM 41400 strain.</title>
        <authorList>
            <person name="Kim J.-Y."/>
            <person name="Park M.-K."/>
            <person name="Lee Y.-J."/>
            <person name="Yi H."/>
            <person name="Bahn Y.-S."/>
            <person name="Kim J.F."/>
            <person name="Lee D.-W."/>
        </authorList>
    </citation>
    <scope>NUCLEOTIDE SEQUENCE [LARGE SCALE GENOMIC DNA]</scope>
    <source>
        <strain evidence="6 7">KCCM 41400</strain>
    </source>
</reference>
<dbReference type="EMBL" id="JAMDMJ010000023">
    <property type="protein sequence ID" value="MCY9597714.1"/>
    <property type="molecule type" value="Genomic_DNA"/>
</dbReference>
<keyword evidence="3" id="KW-0808">Transferase</keyword>
<reference evidence="5 8" key="2">
    <citation type="submission" date="2022-05" db="EMBL/GenBank/DDBJ databases">
        <title>Genome Sequencing of Bee-Associated Microbes.</title>
        <authorList>
            <person name="Dunlap C."/>
        </authorList>
    </citation>
    <scope>NUCLEOTIDE SEQUENCE [LARGE SCALE GENOMIC DNA]</scope>
    <source>
        <strain evidence="5 8">NRRL B-23120</strain>
    </source>
</reference>
<evidence type="ECO:0000256" key="3">
    <source>
        <dbReference type="RuleBase" id="RU003694"/>
    </source>
</evidence>
<sequence>MVTTKKTNAMDLVISMFKDGRIDKAEAGQLLKGLNSQKTPVAIVGMGWKSPLSDNYNDIWDVISNKRTLVQACPKDRITRAAQLLGGLDTDERNYHYGAILSDIDEFDYELFGISHEDASLMEPSHRIMLQAAYRALEDAGYLGTDRRNEITGVYIAANFTANQLVNYLKHIDDINMKSYMLNWTSFLATRLSNKFDLRGPSTVIENSCVSGAVALYEACNLLEMGKITSALVGGINISHLLDQRIVLNEVFHHAPDIASKGFDDEPGGNYVGEGAIALYLKPLDKAVADQDRIHGIIRGIDTNNSGGATIDFLQTSSEMITQVVQGALIDANLSAEDITYVDGEGYCERIEQALEVKGLINGFQTSTQKKQYCALGLTSVNLGYSEAMLGFSNAVCSVLALKNKQIPPVYKFDTPSSYLDLINSPFYINDKLKDWEVEEGKKRIVASFSSGYGGGNALTIYEEYIPDERNLQPWIKDCYLFCISGHTLVSLQQTISKFTEFVKQYKDTETANALDFSYTVLARRQHYSPYRLAVVYRTFDDLYDTLSQWIVQNRSSHDIYYDEKRRKSVAENRNVEQGMLSSFARYDMREIAEYYVNGYAIDFNILFHDEQPRLIDVPGYCFTQSKCWIGG</sequence>
<dbReference type="GO" id="GO:0004312">
    <property type="term" value="F:fatty acid synthase activity"/>
    <property type="evidence" value="ECO:0007669"/>
    <property type="project" value="TreeGrafter"/>
</dbReference>
<dbReference type="Pfam" id="PF02801">
    <property type="entry name" value="Ketoacyl-synt_C"/>
    <property type="match status" value="1"/>
</dbReference>
<evidence type="ECO:0000256" key="1">
    <source>
        <dbReference type="ARBA" id="ARBA00022450"/>
    </source>
</evidence>
<dbReference type="OrthoDB" id="1983847at2"/>
<dbReference type="GeneID" id="95375891"/>
<comment type="similarity">
    <text evidence="3">Belongs to the thiolase-like superfamily. Beta-ketoacyl-ACP synthases family.</text>
</comment>
<evidence type="ECO:0000313" key="7">
    <source>
        <dbReference type="Proteomes" id="UP000288943"/>
    </source>
</evidence>
<protein>
    <submittedName>
        <fullName evidence="6">Polyketide synthase</fullName>
    </submittedName>
</protein>
<dbReference type="GO" id="GO:0071770">
    <property type="term" value="P:DIM/DIP cell wall layer assembly"/>
    <property type="evidence" value="ECO:0007669"/>
    <property type="project" value="TreeGrafter"/>
</dbReference>
<dbReference type="Pfam" id="PF00109">
    <property type="entry name" value="ketoacyl-synt"/>
    <property type="match status" value="1"/>
</dbReference>
<dbReference type="InterPro" id="IPR050091">
    <property type="entry name" value="PKS_NRPS_Biosynth_Enz"/>
</dbReference>
<dbReference type="KEGG" id="pchi:PC41400_13835"/>
<dbReference type="InterPro" id="IPR014030">
    <property type="entry name" value="Ketoacyl_synth_N"/>
</dbReference>
<keyword evidence="8" id="KW-1185">Reference proteome</keyword>
<dbReference type="RefSeq" id="WP_042227894.1">
    <property type="nucleotide sequence ID" value="NZ_CP026520.1"/>
</dbReference>
<dbReference type="InterPro" id="IPR014031">
    <property type="entry name" value="Ketoacyl_synth_C"/>
</dbReference>
<dbReference type="Proteomes" id="UP000288943">
    <property type="component" value="Chromosome"/>
</dbReference>
<dbReference type="InterPro" id="IPR020841">
    <property type="entry name" value="PKS_Beta-ketoAc_synthase_dom"/>
</dbReference>
<evidence type="ECO:0000313" key="5">
    <source>
        <dbReference type="EMBL" id="MCY9597714.1"/>
    </source>
</evidence>
<dbReference type="Gene3D" id="3.40.47.10">
    <property type="match status" value="1"/>
</dbReference>
<dbReference type="Gene3D" id="1.10.1240.100">
    <property type="match status" value="1"/>
</dbReference>
<keyword evidence="1" id="KW-0596">Phosphopantetheine</keyword>
<evidence type="ECO:0000313" key="8">
    <source>
        <dbReference type="Proteomes" id="UP001527202"/>
    </source>
</evidence>
<dbReference type="GO" id="GO:0006633">
    <property type="term" value="P:fatty acid biosynthetic process"/>
    <property type="evidence" value="ECO:0007669"/>
    <property type="project" value="TreeGrafter"/>
</dbReference>
<evidence type="ECO:0000313" key="6">
    <source>
        <dbReference type="EMBL" id="QAV18701.1"/>
    </source>
</evidence>
<dbReference type="InterPro" id="IPR016039">
    <property type="entry name" value="Thiolase-like"/>
</dbReference>
<dbReference type="SMART" id="SM00825">
    <property type="entry name" value="PKS_KS"/>
    <property type="match status" value="1"/>
</dbReference>
<name>A0A410WWT6_9BACL</name>
<dbReference type="AlphaFoldDB" id="A0A410WWT6"/>
<evidence type="ECO:0000259" key="4">
    <source>
        <dbReference type="PROSITE" id="PS52004"/>
    </source>
</evidence>
<gene>
    <name evidence="5" type="ORF">M5X16_18275</name>
    <name evidence="6" type="ORF">PC41400_13835</name>
</gene>
<dbReference type="PANTHER" id="PTHR43775">
    <property type="entry name" value="FATTY ACID SYNTHASE"/>
    <property type="match status" value="1"/>
</dbReference>
<proteinExistence type="inferred from homology"/>
<dbReference type="PANTHER" id="PTHR43775:SF37">
    <property type="entry name" value="SI:DKEY-61P9.11"/>
    <property type="match status" value="1"/>
</dbReference>
<evidence type="ECO:0000256" key="2">
    <source>
        <dbReference type="ARBA" id="ARBA00022553"/>
    </source>
</evidence>
<dbReference type="SUPFAM" id="SSF53901">
    <property type="entry name" value="Thiolase-like"/>
    <property type="match status" value="1"/>
</dbReference>
<keyword evidence="2" id="KW-0597">Phosphoprotein</keyword>
<dbReference type="PROSITE" id="PS52004">
    <property type="entry name" value="KS3_2"/>
    <property type="match status" value="1"/>
</dbReference>
<accession>A0A410WWT6</accession>
<dbReference type="GO" id="GO:0005886">
    <property type="term" value="C:plasma membrane"/>
    <property type="evidence" value="ECO:0007669"/>
    <property type="project" value="TreeGrafter"/>
</dbReference>
<organism evidence="6 7">
    <name type="scientific">Paenibacillus chitinolyticus</name>
    <dbReference type="NCBI Taxonomy" id="79263"/>
    <lineage>
        <taxon>Bacteria</taxon>
        <taxon>Bacillati</taxon>
        <taxon>Bacillota</taxon>
        <taxon>Bacilli</taxon>
        <taxon>Bacillales</taxon>
        <taxon>Paenibacillaceae</taxon>
        <taxon>Paenibacillus</taxon>
    </lineage>
</organism>
<dbReference type="EMBL" id="CP026520">
    <property type="protein sequence ID" value="QAV18701.1"/>
    <property type="molecule type" value="Genomic_DNA"/>
</dbReference>